<dbReference type="InterPro" id="IPR001478">
    <property type="entry name" value="PDZ"/>
</dbReference>
<proteinExistence type="predicted"/>
<dbReference type="GO" id="GO:0008236">
    <property type="term" value="F:serine-type peptidase activity"/>
    <property type="evidence" value="ECO:0007669"/>
    <property type="project" value="InterPro"/>
</dbReference>
<dbReference type="CDD" id="cd07561">
    <property type="entry name" value="Peptidase_S41_CPP_like"/>
    <property type="match status" value="1"/>
</dbReference>
<dbReference type="SUPFAM" id="SSF52096">
    <property type="entry name" value="ClpP/crotonase"/>
    <property type="match status" value="1"/>
</dbReference>
<evidence type="ECO:0000313" key="3">
    <source>
        <dbReference type="EMBL" id="GHA34963.1"/>
    </source>
</evidence>
<evidence type="ECO:0000313" key="4">
    <source>
        <dbReference type="Proteomes" id="UP000610456"/>
    </source>
</evidence>
<dbReference type="PANTHER" id="PTHR32060:SF30">
    <property type="entry name" value="CARBOXY-TERMINAL PROCESSING PROTEASE CTPA"/>
    <property type="match status" value="1"/>
</dbReference>
<keyword evidence="4" id="KW-1185">Reference proteome</keyword>
<dbReference type="InterPro" id="IPR029045">
    <property type="entry name" value="ClpP/crotonase-like_dom_sf"/>
</dbReference>
<feature type="region of interest" description="Disordered" evidence="1">
    <location>
        <begin position="24"/>
        <end position="50"/>
    </location>
</feature>
<dbReference type="AlphaFoldDB" id="A0A918SEP9"/>
<feature type="compositionally biased region" description="Acidic residues" evidence="1">
    <location>
        <begin position="25"/>
        <end position="48"/>
    </location>
</feature>
<protein>
    <recommendedName>
        <fullName evidence="2">PDZ domain-containing protein</fullName>
    </recommendedName>
</protein>
<dbReference type="InterPro" id="IPR036034">
    <property type="entry name" value="PDZ_sf"/>
</dbReference>
<reference evidence="3" key="2">
    <citation type="submission" date="2020-09" db="EMBL/GenBank/DDBJ databases">
        <authorList>
            <person name="Sun Q."/>
            <person name="Kim S."/>
        </authorList>
    </citation>
    <scope>NUCLEOTIDE SEQUENCE</scope>
    <source>
        <strain evidence="3">KCTC 12719</strain>
    </source>
</reference>
<dbReference type="RefSeq" id="WP_189604166.1">
    <property type="nucleotide sequence ID" value="NZ_BMXB01000004.1"/>
</dbReference>
<reference evidence="3" key="1">
    <citation type="journal article" date="2014" name="Int. J. Syst. Evol. Microbiol.">
        <title>Complete genome sequence of Corynebacterium casei LMG S-19264T (=DSM 44701T), isolated from a smear-ripened cheese.</title>
        <authorList>
            <consortium name="US DOE Joint Genome Institute (JGI-PGF)"/>
            <person name="Walter F."/>
            <person name="Albersmeier A."/>
            <person name="Kalinowski J."/>
            <person name="Ruckert C."/>
        </authorList>
    </citation>
    <scope>NUCLEOTIDE SEQUENCE</scope>
    <source>
        <strain evidence="3">KCTC 12719</strain>
    </source>
</reference>
<dbReference type="SMART" id="SM00245">
    <property type="entry name" value="TSPc"/>
    <property type="match status" value="1"/>
</dbReference>
<dbReference type="InterPro" id="IPR005151">
    <property type="entry name" value="Tail-specific_protease"/>
</dbReference>
<dbReference type="Gene3D" id="2.30.42.10">
    <property type="match status" value="1"/>
</dbReference>
<dbReference type="PROSITE" id="PS50106">
    <property type="entry name" value="PDZ"/>
    <property type="match status" value="1"/>
</dbReference>
<dbReference type="GO" id="GO:0006508">
    <property type="term" value="P:proteolysis"/>
    <property type="evidence" value="ECO:0007669"/>
    <property type="project" value="InterPro"/>
</dbReference>
<comment type="caution">
    <text evidence="3">The sequence shown here is derived from an EMBL/GenBank/DDBJ whole genome shotgun (WGS) entry which is preliminary data.</text>
</comment>
<dbReference type="Pfam" id="PF18294">
    <property type="entry name" value="Pept_S41_N"/>
    <property type="match status" value="1"/>
</dbReference>
<dbReference type="GO" id="GO:0004175">
    <property type="term" value="F:endopeptidase activity"/>
    <property type="evidence" value="ECO:0007669"/>
    <property type="project" value="TreeGrafter"/>
</dbReference>
<dbReference type="EMBL" id="BMXB01000004">
    <property type="protein sequence ID" value="GHA34963.1"/>
    <property type="molecule type" value="Genomic_DNA"/>
</dbReference>
<sequence>MKKTQLLLPFFVFGFLFTSCSKDDDVTEEPAVDPVEEIEEEPEEEEEDTRNLEVEEFIYAGMNEIYLYKADVPTLADNTFSTELEWRDFLDEFDSPLDLYEGLQSSVDNFSFMTDNYVALENNFAGKATTNGMQLGLYLFGNNEILAIVNYVLPNTPAEEKGIKRGVAFTEVNGKRMTLNNYQGLLAAQSYAITIAEIKGSTIYATEETVTLNQIEYNTNPVFITKTMDVDGRKVGYLMYNSFTANYDEALNNAFAELQTAGITDLVLDLRYNGGGSVASAVGLAGMITGQYKDQVFLKQQWNEKYQNAWPAESYINRFKDNITLDRQLESERDVLLNSLGLSKVYVLTTDRTASASELIINGLDPYIDVVQIGTTTTGKFQASVTLYDSPNFGREGANENHTYAIQPLVYKSTNKDGVSDYVEGIDPDIEVEEDPGNMGVLGDKNEPLLKAALNDIAGIPQDQEEIAMAKRATFNFKLVGESGMNEPSYQRMYIQELPDFLKQHLKEKRTKEK</sequence>
<dbReference type="PROSITE" id="PS51257">
    <property type="entry name" value="PROKAR_LIPOPROTEIN"/>
    <property type="match status" value="1"/>
</dbReference>
<dbReference type="Gene3D" id="3.30.750.170">
    <property type="match status" value="1"/>
</dbReference>
<evidence type="ECO:0000259" key="2">
    <source>
        <dbReference type="PROSITE" id="PS50106"/>
    </source>
</evidence>
<dbReference type="Gene3D" id="3.90.226.10">
    <property type="entry name" value="2-enoyl-CoA Hydratase, Chain A, domain 1"/>
    <property type="match status" value="1"/>
</dbReference>
<dbReference type="PANTHER" id="PTHR32060">
    <property type="entry name" value="TAIL-SPECIFIC PROTEASE"/>
    <property type="match status" value="1"/>
</dbReference>
<evidence type="ECO:0000256" key="1">
    <source>
        <dbReference type="SAM" id="MobiDB-lite"/>
    </source>
</evidence>
<gene>
    <name evidence="3" type="ORF">GCM10007103_15630</name>
</gene>
<dbReference type="GO" id="GO:0007165">
    <property type="term" value="P:signal transduction"/>
    <property type="evidence" value="ECO:0007669"/>
    <property type="project" value="TreeGrafter"/>
</dbReference>
<dbReference type="Proteomes" id="UP000610456">
    <property type="component" value="Unassembled WGS sequence"/>
</dbReference>
<feature type="domain" description="PDZ" evidence="2">
    <location>
        <begin position="117"/>
        <end position="201"/>
    </location>
</feature>
<dbReference type="GO" id="GO:0030288">
    <property type="term" value="C:outer membrane-bounded periplasmic space"/>
    <property type="evidence" value="ECO:0007669"/>
    <property type="project" value="TreeGrafter"/>
</dbReference>
<dbReference type="InterPro" id="IPR041613">
    <property type="entry name" value="Pept_S41_N"/>
</dbReference>
<dbReference type="Pfam" id="PF03572">
    <property type="entry name" value="Peptidase_S41"/>
    <property type="match status" value="1"/>
</dbReference>
<organism evidence="3 4">
    <name type="scientific">Salinimicrobium marinum</name>
    <dbReference type="NCBI Taxonomy" id="680283"/>
    <lineage>
        <taxon>Bacteria</taxon>
        <taxon>Pseudomonadati</taxon>
        <taxon>Bacteroidota</taxon>
        <taxon>Flavobacteriia</taxon>
        <taxon>Flavobacteriales</taxon>
        <taxon>Flavobacteriaceae</taxon>
        <taxon>Salinimicrobium</taxon>
    </lineage>
</organism>
<name>A0A918SEP9_9FLAO</name>
<accession>A0A918SEP9</accession>